<organism evidence="4 5">
    <name type="scientific">Gottfriedia acidiceleris</name>
    <dbReference type="NCBI Taxonomy" id="371036"/>
    <lineage>
        <taxon>Bacteria</taxon>
        <taxon>Bacillati</taxon>
        <taxon>Bacillota</taxon>
        <taxon>Bacilli</taxon>
        <taxon>Bacillales</taxon>
        <taxon>Bacillaceae</taxon>
        <taxon>Gottfriedia</taxon>
    </lineage>
</organism>
<keyword evidence="1 2" id="KW-0732">Signal</keyword>
<dbReference type="CDD" id="cd00118">
    <property type="entry name" value="LysM"/>
    <property type="match status" value="1"/>
</dbReference>
<feature type="chain" id="PRO_5045425315" evidence="2">
    <location>
        <begin position="25"/>
        <end position="187"/>
    </location>
</feature>
<sequence>MKKLMTCFVTTVILTMGFTTNTYAATYKVKSGDTLSAIAKKQKVTVSQIKSWNHLKSDLIKVNQVLQINPATKKKTTTTKKTTAKKAATPYKVIKMKATAYTGSCKGCSGKTATGIDLKKNPKAKVISVDPKVIPLGSKVYVEGYGYAIAGDTGGSLKGNKIDVFIPSQKNAQKWGVKTVTVKVYKK</sequence>
<dbReference type="Pfam" id="PF01476">
    <property type="entry name" value="LysM"/>
    <property type="match status" value="1"/>
</dbReference>
<evidence type="ECO:0000313" key="4">
    <source>
        <dbReference type="EMBL" id="UPM52577.1"/>
    </source>
</evidence>
<dbReference type="Gene3D" id="3.10.350.10">
    <property type="entry name" value="LysM domain"/>
    <property type="match status" value="1"/>
</dbReference>
<protein>
    <submittedName>
        <fullName evidence="4">3D domain-containing protein</fullName>
    </submittedName>
</protein>
<dbReference type="Pfam" id="PF06725">
    <property type="entry name" value="3D"/>
    <property type="match status" value="1"/>
</dbReference>
<evidence type="ECO:0000313" key="5">
    <source>
        <dbReference type="Proteomes" id="UP000830639"/>
    </source>
</evidence>
<dbReference type="SUPFAM" id="SSF54106">
    <property type="entry name" value="LysM domain"/>
    <property type="match status" value="1"/>
</dbReference>
<dbReference type="CDD" id="cd22786">
    <property type="entry name" value="DPBB_YuiC-like"/>
    <property type="match status" value="1"/>
</dbReference>
<feature type="domain" description="LysM" evidence="3">
    <location>
        <begin position="25"/>
        <end position="68"/>
    </location>
</feature>
<accession>A0ABY4JIJ5</accession>
<dbReference type="InterPro" id="IPR010611">
    <property type="entry name" value="3D_dom"/>
</dbReference>
<evidence type="ECO:0000256" key="1">
    <source>
        <dbReference type="ARBA" id="ARBA00022729"/>
    </source>
</evidence>
<dbReference type="PROSITE" id="PS51782">
    <property type="entry name" value="LYSM"/>
    <property type="match status" value="1"/>
</dbReference>
<dbReference type="Proteomes" id="UP000830639">
    <property type="component" value="Chromosome"/>
</dbReference>
<keyword evidence="5" id="KW-1185">Reference proteome</keyword>
<dbReference type="RefSeq" id="WP_248265942.1">
    <property type="nucleotide sequence ID" value="NZ_CP096034.1"/>
</dbReference>
<dbReference type="InterPro" id="IPR036908">
    <property type="entry name" value="RlpA-like_sf"/>
</dbReference>
<dbReference type="PANTHER" id="PTHR39160:SF6">
    <property type="entry name" value="CELL WALL-BINDING PROTEIN YOCH"/>
    <property type="match status" value="1"/>
</dbReference>
<dbReference type="PANTHER" id="PTHR39160">
    <property type="entry name" value="CELL WALL-BINDING PROTEIN YOCH"/>
    <property type="match status" value="1"/>
</dbReference>
<dbReference type="InterPro" id="IPR018392">
    <property type="entry name" value="LysM"/>
</dbReference>
<feature type="signal peptide" evidence="2">
    <location>
        <begin position="1"/>
        <end position="24"/>
    </location>
</feature>
<gene>
    <name evidence="4" type="ORF">MY490_12070</name>
</gene>
<name>A0ABY4JIJ5_9BACI</name>
<dbReference type="SMART" id="SM00257">
    <property type="entry name" value="LysM"/>
    <property type="match status" value="1"/>
</dbReference>
<dbReference type="InterPro" id="IPR051933">
    <property type="entry name" value="Resuscitation_pf_RpfB"/>
</dbReference>
<reference evidence="4 5" key="1">
    <citation type="submission" date="2022-04" db="EMBL/GenBank/DDBJ databases">
        <title>Mechanism of arsenic methylation and mitigation arsenic toxicity by Bacillus sp. LH14 from an Arsenic-Contaminated Paddy Soil.</title>
        <authorList>
            <person name="Wang D."/>
        </authorList>
    </citation>
    <scope>NUCLEOTIDE SEQUENCE [LARGE SCALE GENOMIC DNA]</scope>
    <source>
        <strain evidence="4 5">LH14</strain>
    </source>
</reference>
<dbReference type="InterPro" id="IPR036779">
    <property type="entry name" value="LysM_dom_sf"/>
</dbReference>
<dbReference type="EMBL" id="CP096034">
    <property type="protein sequence ID" value="UPM52577.1"/>
    <property type="molecule type" value="Genomic_DNA"/>
</dbReference>
<evidence type="ECO:0000259" key="3">
    <source>
        <dbReference type="PROSITE" id="PS51782"/>
    </source>
</evidence>
<dbReference type="SUPFAM" id="SSF50685">
    <property type="entry name" value="Barwin-like endoglucanases"/>
    <property type="match status" value="1"/>
</dbReference>
<evidence type="ECO:0000256" key="2">
    <source>
        <dbReference type="SAM" id="SignalP"/>
    </source>
</evidence>
<proteinExistence type="predicted"/>